<accession>A0A0U1KU60</accession>
<dbReference type="GO" id="GO:0005576">
    <property type="term" value="C:extracellular region"/>
    <property type="evidence" value="ECO:0007669"/>
    <property type="project" value="UniProtKB-SubCell"/>
</dbReference>
<dbReference type="PANTHER" id="PTHR34216">
    <property type="match status" value="1"/>
</dbReference>
<evidence type="ECO:0000313" key="5">
    <source>
        <dbReference type="EMBL" id="CQR70937.1"/>
    </source>
</evidence>
<dbReference type="PANTHER" id="PTHR34216:SF3">
    <property type="entry name" value="POLY-BETA-1,6-N-ACETYL-D-GLUCOSAMINE N-DEACETYLASE"/>
    <property type="match status" value="1"/>
</dbReference>
<gene>
    <name evidence="5" type="ORF">SpAn4DRAFT_1915</name>
</gene>
<dbReference type="CDD" id="cd10918">
    <property type="entry name" value="CE4_NodB_like_5s_6s"/>
    <property type="match status" value="1"/>
</dbReference>
<sequence length="268" mass="30538">MQLGKKILCYQLICLLVGLLPAMFANNAYAQYLNGIPVLLYHHVSEDNSDLPHLTVTPTEFERQMDMLQTAGFKTISPEALAAYMRQEPVTLPDKPILLTFDDGYEDNYTNAFPILKQHDFSAVIFMVGVNVDRDKRLSSKQMREMSAYGIDFGGHSLTHRDLTSLSGPELKREIKDIQMKLKQVTTKPIELFSYPYGYFNLNTWEVTASAGYQAAFTVLPGLNTPDRDNIYLLRRIPIYSTTDFNALFMLLDTNQVKTKLLQYSPEL</sequence>
<evidence type="ECO:0000256" key="1">
    <source>
        <dbReference type="ARBA" id="ARBA00004613"/>
    </source>
</evidence>
<reference evidence="6" key="1">
    <citation type="submission" date="2015-03" db="EMBL/GenBank/DDBJ databases">
        <authorList>
            <person name="Nijsse Bart"/>
        </authorList>
    </citation>
    <scope>NUCLEOTIDE SEQUENCE [LARGE SCALE GENOMIC DNA]</scope>
</reference>
<dbReference type="Gene3D" id="3.20.20.370">
    <property type="entry name" value="Glycoside hydrolase/deacetylase"/>
    <property type="match status" value="1"/>
</dbReference>
<dbReference type="GO" id="GO:0016810">
    <property type="term" value="F:hydrolase activity, acting on carbon-nitrogen (but not peptide) bonds"/>
    <property type="evidence" value="ECO:0007669"/>
    <property type="project" value="InterPro"/>
</dbReference>
<dbReference type="PROSITE" id="PS51677">
    <property type="entry name" value="NODB"/>
    <property type="match status" value="1"/>
</dbReference>
<dbReference type="AlphaFoldDB" id="A0A0U1KU60"/>
<feature type="signal peptide" evidence="3">
    <location>
        <begin position="1"/>
        <end position="30"/>
    </location>
</feature>
<evidence type="ECO:0000256" key="2">
    <source>
        <dbReference type="ARBA" id="ARBA00022729"/>
    </source>
</evidence>
<dbReference type="RefSeq" id="WP_021169650.1">
    <property type="nucleotide sequence ID" value="NZ_CTRP01000003.1"/>
</dbReference>
<dbReference type="SUPFAM" id="SSF88713">
    <property type="entry name" value="Glycoside hydrolase/deacetylase"/>
    <property type="match status" value="1"/>
</dbReference>
<name>A0A0U1KU60_9FIRM</name>
<feature type="domain" description="NodB homology" evidence="4">
    <location>
        <begin position="95"/>
        <end position="268"/>
    </location>
</feature>
<keyword evidence="2 3" id="KW-0732">Signal</keyword>
<dbReference type="Pfam" id="PF01522">
    <property type="entry name" value="Polysacc_deac_1"/>
    <property type="match status" value="1"/>
</dbReference>
<dbReference type="InterPro" id="IPR002509">
    <property type="entry name" value="NODB_dom"/>
</dbReference>
<organism evidence="5 6">
    <name type="scientific">Sporomusa ovata</name>
    <dbReference type="NCBI Taxonomy" id="2378"/>
    <lineage>
        <taxon>Bacteria</taxon>
        <taxon>Bacillati</taxon>
        <taxon>Bacillota</taxon>
        <taxon>Negativicutes</taxon>
        <taxon>Selenomonadales</taxon>
        <taxon>Sporomusaceae</taxon>
        <taxon>Sporomusa</taxon>
    </lineage>
</organism>
<feature type="chain" id="PRO_5006710556" evidence="3">
    <location>
        <begin position="31"/>
        <end position="268"/>
    </location>
</feature>
<dbReference type="EMBL" id="CTRP01000003">
    <property type="protein sequence ID" value="CQR70937.1"/>
    <property type="molecule type" value="Genomic_DNA"/>
</dbReference>
<dbReference type="Proteomes" id="UP000049855">
    <property type="component" value="Unassembled WGS sequence"/>
</dbReference>
<evidence type="ECO:0000259" key="4">
    <source>
        <dbReference type="PROSITE" id="PS51677"/>
    </source>
</evidence>
<dbReference type="GO" id="GO:0005975">
    <property type="term" value="P:carbohydrate metabolic process"/>
    <property type="evidence" value="ECO:0007669"/>
    <property type="project" value="InterPro"/>
</dbReference>
<keyword evidence="6" id="KW-1185">Reference proteome</keyword>
<comment type="subcellular location">
    <subcellularLocation>
        <location evidence="1">Secreted</location>
    </subcellularLocation>
</comment>
<evidence type="ECO:0000313" key="6">
    <source>
        <dbReference type="Proteomes" id="UP000049855"/>
    </source>
</evidence>
<dbReference type="InterPro" id="IPR051398">
    <property type="entry name" value="Polysacch_Deacetylase"/>
</dbReference>
<evidence type="ECO:0000256" key="3">
    <source>
        <dbReference type="SAM" id="SignalP"/>
    </source>
</evidence>
<proteinExistence type="predicted"/>
<dbReference type="InterPro" id="IPR011330">
    <property type="entry name" value="Glyco_hydro/deAcase_b/a-brl"/>
</dbReference>
<protein>
    <submittedName>
        <fullName evidence="5">Polysaccharide deacetylase</fullName>
    </submittedName>
</protein>